<protein>
    <recommendedName>
        <fullName evidence="2">site-specific DNA-methyltransferase (adenine-specific)</fullName>
        <ecNumber evidence="2">2.1.1.72</ecNumber>
    </recommendedName>
</protein>
<proteinExistence type="inferred from homology"/>
<evidence type="ECO:0000256" key="4">
    <source>
        <dbReference type="ARBA" id="ARBA00022679"/>
    </source>
</evidence>
<comment type="catalytic activity">
    <reaction evidence="6">
        <text>a 2'-deoxyadenosine in DNA + S-adenosyl-L-methionine = an N(6)-methyl-2'-deoxyadenosine in DNA + S-adenosyl-L-homocysteine + H(+)</text>
        <dbReference type="Rhea" id="RHEA:15197"/>
        <dbReference type="Rhea" id="RHEA-COMP:12418"/>
        <dbReference type="Rhea" id="RHEA-COMP:12419"/>
        <dbReference type="ChEBI" id="CHEBI:15378"/>
        <dbReference type="ChEBI" id="CHEBI:57856"/>
        <dbReference type="ChEBI" id="CHEBI:59789"/>
        <dbReference type="ChEBI" id="CHEBI:90615"/>
        <dbReference type="ChEBI" id="CHEBI:90616"/>
        <dbReference type="EC" id="2.1.1.72"/>
    </reaction>
</comment>
<evidence type="ECO:0000256" key="1">
    <source>
        <dbReference type="ARBA" id="ARBA00006594"/>
    </source>
</evidence>
<dbReference type="InterPro" id="IPR023095">
    <property type="entry name" value="Ade_MeTrfase_dom_2"/>
</dbReference>
<keyword evidence="3 7" id="KW-0489">Methyltransferase</keyword>
<dbReference type="NCBIfam" id="TIGR00571">
    <property type="entry name" value="dam"/>
    <property type="match status" value="1"/>
</dbReference>
<dbReference type="InterPro" id="IPR012327">
    <property type="entry name" value="MeTrfase_D12"/>
</dbReference>
<dbReference type="EMBL" id="CP021056">
    <property type="protein sequence ID" value="QXE22521.1"/>
    <property type="molecule type" value="Genomic_DNA"/>
</dbReference>
<dbReference type="GO" id="GO:0009307">
    <property type="term" value="P:DNA restriction-modification system"/>
    <property type="evidence" value="ECO:0007669"/>
    <property type="project" value="InterPro"/>
</dbReference>
<dbReference type="PIRSF" id="PIRSF000398">
    <property type="entry name" value="M_m6A_EcoRV"/>
    <property type="match status" value="1"/>
</dbReference>
<sequence>MNQCINSPFRYAGGKFYARKLILEYIPPHSCYVEPFAGGASIFFAKDKVEKNWLNDIDEELMNVYLFIRDYPEKLIDALKLEVATKDRHSFYKHEFHPTNNLEKAIRWYYLNRTSYSGIMNKKNCYWGYGEKYSMRPENWGKNILRTSEKLQNVCLTQLDFEEVLEQVEEGAFLFIDPPYFNAEQDKLYNYSFSQDCHYRLMKSLQRLNSKFHFLLTYDYSDEIQSLYSWAKVIHQKEWDYRVNRTDDQKVTKQIKEGQLENQAVKKGRRYKGREVFITNYFPDAINKKLVH</sequence>
<dbReference type="Gene3D" id="3.40.50.150">
    <property type="entry name" value="Vaccinia Virus protein VP39"/>
    <property type="match status" value="1"/>
</dbReference>
<dbReference type="REBASE" id="513598">
    <property type="entry name" value="M.Rsi800ORF1204P"/>
</dbReference>
<keyword evidence="4" id="KW-0808">Transferase</keyword>
<dbReference type="EC" id="2.1.1.72" evidence="2"/>
<evidence type="ECO:0000256" key="5">
    <source>
        <dbReference type="ARBA" id="ARBA00022691"/>
    </source>
</evidence>
<evidence type="ECO:0000256" key="2">
    <source>
        <dbReference type="ARBA" id="ARBA00011900"/>
    </source>
</evidence>
<dbReference type="PANTHER" id="PTHR30481">
    <property type="entry name" value="DNA ADENINE METHYLASE"/>
    <property type="match status" value="1"/>
</dbReference>
<evidence type="ECO:0000256" key="6">
    <source>
        <dbReference type="ARBA" id="ARBA00047942"/>
    </source>
</evidence>
<comment type="similarity">
    <text evidence="1">Belongs to the N(4)/N(6)-methyltransferase family.</text>
</comment>
<accession>A0A975T5C8</accession>
<dbReference type="AlphaFoldDB" id="A0A975T5C8"/>
<reference evidence="7" key="1">
    <citation type="submission" date="2017-04" db="EMBL/GenBank/DDBJ databases">
        <title>Genome deletions in a multicellular cyanobacterial endosymbiont for morphological adaptation in marine diatoms.</title>
        <authorList>
            <person name="Wang Y."/>
            <person name="Gao H."/>
            <person name="Li R."/>
            <person name="Xu X."/>
        </authorList>
    </citation>
    <scope>NUCLEOTIDE SEQUENCE</scope>
    <source>
        <strain evidence="7">FACHB 800</strain>
    </source>
</reference>
<gene>
    <name evidence="7" type="ORF">B6N60_01204</name>
</gene>
<keyword evidence="8" id="KW-1185">Reference proteome</keyword>
<evidence type="ECO:0000256" key="3">
    <source>
        <dbReference type="ARBA" id="ARBA00022603"/>
    </source>
</evidence>
<name>A0A975T5C8_9NOST</name>
<dbReference type="PRINTS" id="PR00505">
    <property type="entry name" value="D12N6MTFRASE"/>
</dbReference>
<keyword evidence="5" id="KW-0949">S-adenosyl-L-methionine</keyword>
<dbReference type="GO" id="GO:0043565">
    <property type="term" value="F:sequence-specific DNA binding"/>
    <property type="evidence" value="ECO:0007669"/>
    <property type="project" value="TreeGrafter"/>
</dbReference>
<dbReference type="KEGG" id="rsin:B6N60_01204"/>
<dbReference type="SUPFAM" id="SSF53335">
    <property type="entry name" value="S-adenosyl-L-methionine-dependent methyltransferases"/>
    <property type="match status" value="1"/>
</dbReference>
<dbReference type="RefSeq" id="WP_190602733.1">
    <property type="nucleotide sequence ID" value="NZ_CP021056.1"/>
</dbReference>
<evidence type="ECO:0000313" key="7">
    <source>
        <dbReference type="EMBL" id="QXE22521.1"/>
    </source>
</evidence>
<dbReference type="InterPro" id="IPR012263">
    <property type="entry name" value="M_m6A_EcoRV"/>
</dbReference>
<dbReference type="GO" id="GO:0009007">
    <property type="term" value="F:site-specific DNA-methyltransferase (adenine-specific) activity"/>
    <property type="evidence" value="ECO:0007669"/>
    <property type="project" value="UniProtKB-EC"/>
</dbReference>
<dbReference type="InterPro" id="IPR029063">
    <property type="entry name" value="SAM-dependent_MTases_sf"/>
</dbReference>
<dbReference type="Proteomes" id="UP000683511">
    <property type="component" value="Chromosome"/>
</dbReference>
<dbReference type="Pfam" id="PF02086">
    <property type="entry name" value="MethyltransfD12"/>
    <property type="match status" value="1"/>
</dbReference>
<organism evidence="7 8">
    <name type="scientific">Richelia sinica FACHB-800</name>
    <dbReference type="NCBI Taxonomy" id="1357546"/>
    <lineage>
        <taxon>Bacteria</taxon>
        <taxon>Bacillati</taxon>
        <taxon>Cyanobacteriota</taxon>
        <taxon>Cyanophyceae</taxon>
        <taxon>Nostocales</taxon>
        <taxon>Nostocaceae</taxon>
        <taxon>Richelia</taxon>
    </lineage>
</organism>
<dbReference type="GO" id="GO:0032259">
    <property type="term" value="P:methylation"/>
    <property type="evidence" value="ECO:0007669"/>
    <property type="project" value="UniProtKB-KW"/>
</dbReference>
<dbReference type="GO" id="GO:1904047">
    <property type="term" value="F:S-adenosyl-L-methionine binding"/>
    <property type="evidence" value="ECO:0007669"/>
    <property type="project" value="TreeGrafter"/>
</dbReference>
<dbReference type="Gene3D" id="1.10.1020.10">
    <property type="entry name" value="Adenine-specific Methyltransferase, Domain 2"/>
    <property type="match status" value="1"/>
</dbReference>
<dbReference type="GO" id="GO:0006298">
    <property type="term" value="P:mismatch repair"/>
    <property type="evidence" value="ECO:0007669"/>
    <property type="project" value="TreeGrafter"/>
</dbReference>
<evidence type="ECO:0000313" key="8">
    <source>
        <dbReference type="Proteomes" id="UP000683511"/>
    </source>
</evidence>